<keyword evidence="2" id="KW-1185">Reference proteome</keyword>
<organism evidence="1 2">
    <name type="scientific">Weissella cibaria</name>
    <dbReference type="NCBI Taxonomy" id="137591"/>
    <lineage>
        <taxon>Bacteria</taxon>
        <taxon>Bacillati</taxon>
        <taxon>Bacillota</taxon>
        <taxon>Bacilli</taxon>
        <taxon>Lactobacillales</taxon>
        <taxon>Lactobacillaceae</taxon>
        <taxon>Weissella</taxon>
    </lineage>
</organism>
<sequence length="117" mass="13356">MNQGILLPESTVQFVTKQEFESFKKNEFMTLQHDVTDLQHDVHDVREGLHDVKKDVALLRQEVKDDVAAIQTKMNGFGEDMAVLRSDNRAIKWLLGLGVVLPGLTFTVRQLVEMVTY</sequence>
<dbReference type="EMBL" id="JWHU01000006">
    <property type="protein sequence ID" value="KIU21907.1"/>
    <property type="molecule type" value="Genomic_DNA"/>
</dbReference>
<dbReference type="Proteomes" id="UP000032287">
    <property type="component" value="Unassembled WGS sequence"/>
</dbReference>
<dbReference type="STRING" id="137591.AO080_00890"/>
<dbReference type="PATRIC" id="fig|137591.25.peg.582"/>
<dbReference type="AlphaFoldDB" id="A0A0D1LTP5"/>
<protein>
    <recommendedName>
        <fullName evidence="3">DUF1640 domain-containing protein</fullName>
    </recommendedName>
</protein>
<dbReference type="RefSeq" id="WP_043708994.1">
    <property type="nucleotide sequence ID" value="NZ_CP116385.1"/>
</dbReference>
<evidence type="ECO:0000313" key="2">
    <source>
        <dbReference type="Proteomes" id="UP000032287"/>
    </source>
</evidence>
<gene>
    <name evidence="1" type="ORF">QX99_00600</name>
</gene>
<proteinExistence type="predicted"/>
<reference evidence="1" key="1">
    <citation type="journal article" date="2015" name="Microbiology (Mosc.)">
        <title>Genomics of the Weissella cibaria species with an examination of its metabolic traits.</title>
        <authorList>
            <person name="Lynch K.M."/>
            <person name="Lucid A."/>
            <person name="Arendt E.K."/>
            <person name="Sleator R.D."/>
            <person name="Lucey B."/>
            <person name="Coffey A."/>
        </authorList>
    </citation>
    <scope>NUCLEOTIDE SEQUENCE [LARGE SCALE GENOMIC DNA]</scope>
    <source>
        <strain evidence="1">MG1</strain>
    </source>
</reference>
<evidence type="ECO:0000313" key="1">
    <source>
        <dbReference type="EMBL" id="KIU21907.1"/>
    </source>
</evidence>
<name>A0A0D1LTP5_9LACO</name>
<accession>A0A0D1LTP5</accession>
<evidence type="ECO:0008006" key="3">
    <source>
        <dbReference type="Google" id="ProtNLM"/>
    </source>
</evidence>
<comment type="caution">
    <text evidence="1">The sequence shown here is derived from an EMBL/GenBank/DDBJ whole genome shotgun (WGS) entry which is preliminary data.</text>
</comment>